<proteinExistence type="predicted"/>
<dbReference type="EMBL" id="JAUSWO010000001">
    <property type="protein sequence ID" value="MDQ0513785.1"/>
    <property type="molecule type" value="Genomic_DNA"/>
</dbReference>
<evidence type="ECO:0000313" key="3">
    <source>
        <dbReference type="Proteomes" id="UP001240643"/>
    </source>
</evidence>
<evidence type="ECO:0000256" key="1">
    <source>
        <dbReference type="ARBA" id="ARBA00001946"/>
    </source>
</evidence>
<dbReference type="Gene3D" id="3.40.50.1000">
    <property type="entry name" value="HAD superfamily/HAD-like"/>
    <property type="match status" value="1"/>
</dbReference>
<dbReference type="SUPFAM" id="SSF56784">
    <property type="entry name" value="HAD-like"/>
    <property type="match status" value="1"/>
</dbReference>
<dbReference type="InterPro" id="IPR023214">
    <property type="entry name" value="HAD_sf"/>
</dbReference>
<comment type="cofactor">
    <cofactor evidence="1">
        <name>Mg(2+)</name>
        <dbReference type="ChEBI" id="CHEBI:18420"/>
    </cofactor>
</comment>
<sequence length="297" mass="34164">MNSTKIKLLSLDLDGTLLYKNKKHQLIRNKNSTITNGNLEALKNYVSQKNNFLLATGRNMTNVLHYVELLESYLSYQIPYLVCLNGSLIFDNLNKKILAQKTFLTEDFQDLTKYLLKNKIIFFAQAFNYQNQKINDLTYIRKSLIIHRFIRLNFDRNKTILFKNSLPEHQYSKLTIILTKPKSVELKKTLVEIFGNKFNFCISGKYAIEVSPSDTDKFSALKIIAKDLNLNLTQLGAMGDQENDFTSLKNCGFSVGIDLKDKKYLSHIFNVVDFNTTNLNGLGVARGIAEMKRKNLF</sequence>
<dbReference type="Gene3D" id="3.30.1240.10">
    <property type="match status" value="1"/>
</dbReference>
<dbReference type="NCBIfam" id="TIGR01484">
    <property type="entry name" value="HAD-SF-IIB"/>
    <property type="match status" value="1"/>
</dbReference>
<accession>A0ABU0LYM2</accession>
<keyword evidence="3" id="KW-1185">Reference proteome</keyword>
<dbReference type="InterPro" id="IPR036412">
    <property type="entry name" value="HAD-like_sf"/>
</dbReference>
<gene>
    <name evidence="2" type="ORF">J2Z62_000223</name>
</gene>
<dbReference type="Pfam" id="PF08282">
    <property type="entry name" value="Hydrolase_3"/>
    <property type="match status" value="1"/>
</dbReference>
<dbReference type="InterPro" id="IPR006379">
    <property type="entry name" value="HAD-SF_hydro_IIB"/>
</dbReference>
<reference evidence="2" key="1">
    <citation type="submission" date="2023-07" db="EMBL/GenBank/DDBJ databases">
        <title>Genomic Encyclopedia of Type Strains, Phase IV (KMG-IV): sequencing the most valuable type-strain genomes for metagenomic binning, comparative biology and taxonomic classification.</title>
        <authorList>
            <person name="Goeker M."/>
        </authorList>
    </citation>
    <scope>NUCLEOTIDE SEQUENCE [LARGE SCALE GENOMIC DNA]</scope>
    <source>
        <strain evidence="2">DSM 21204</strain>
    </source>
</reference>
<organism evidence="2 3">
    <name type="scientific">Mycoplasmoides fastidiosum</name>
    <dbReference type="NCBI Taxonomy" id="92758"/>
    <lineage>
        <taxon>Bacteria</taxon>
        <taxon>Bacillati</taxon>
        <taxon>Mycoplasmatota</taxon>
        <taxon>Mycoplasmoidales</taxon>
        <taxon>Mycoplasmoidaceae</taxon>
        <taxon>Mycoplasmoides</taxon>
    </lineage>
</organism>
<dbReference type="PANTHER" id="PTHR10000:SF8">
    <property type="entry name" value="HAD SUPERFAMILY HYDROLASE-LIKE, TYPE 3"/>
    <property type="match status" value="1"/>
</dbReference>
<name>A0ABU0LYM2_9BACT</name>
<dbReference type="PANTHER" id="PTHR10000">
    <property type="entry name" value="PHOSPHOSERINE PHOSPHATASE"/>
    <property type="match status" value="1"/>
</dbReference>
<protein>
    <submittedName>
        <fullName evidence="2">Cof subfamily protein (Haloacid dehalogenase superfamily)</fullName>
    </submittedName>
</protein>
<dbReference type="Proteomes" id="UP001240643">
    <property type="component" value="Unassembled WGS sequence"/>
</dbReference>
<comment type="caution">
    <text evidence="2">The sequence shown here is derived from an EMBL/GenBank/DDBJ whole genome shotgun (WGS) entry which is preliminary data.</text>
</comment>
<evidence type="ECO:0000313" key="2">
    <source>
        <dbReference type="EMBL" id="MDQ0513785.1"/>
    </source>
</evidence>
<dbReference type="RefSeq" id="WP_256547517.1">
    <property type="nucleotide sequence ID" value="NZ_CP101809.1"/>
</dbReference>